<dbReference type="Proteomes" id="UP000181860">
    <property type="component" value="Unassembled WGS sequence"/>
</dbReference>
<gene>
    <name evidence="2" type="ORF">QEJ78_02880</name>
    <name evidence="1" type="ORF">SAMN02983011_00807</name>
</gene>
<dbReference type="AlphaFoldDB" id="A0AAX3UFI0"/>
<dbReference type="EMBL" id="FMXC01000006">
    <property type="protein sequence ID" value="SDA48097.1"/>
    <property type="molecule type" value="Genomic_DNA"/>
</dbReference>
<proteinExistence type="predicted"/>
<accession>A0AAX3UFI0</accession>
<organism evidence="2 4">
    <name type="scientific">Lactobacillus kefiranofaciens</name>
    <dbReference type="NCBI Taxonomy" id="267818"/>
    <lineage>
        <taxon>Bacteria</taxon>
        <taxon>Bacillati</taxon>
        <taxon>Bacillota</taxon>
        <taxon>Bacilli</taxon>
        <taxon>Lactobacillales</taxon>
        <taxon>Lactobacillaceae</taxon>
        <taxon>Lactobacillus</taxon>
    </lineage>
</organism>
<evidence type="ECO:0000313" key="1">
    <source>
        <dbReference type="EMBL" id="SDA48097.1"/>
    </source>
</evidence>
<dbReference type="EMBL" id="CP123735">
    <property type="protein sequence ID" value="WGO86427.1"/>
    <property type="molecule type" value="Genomic_DNA"/>
</dbReference>
<evidence type="ECO:0000313" key="3">
    <source>
        <dbReference type="Proteomes" id="UP000181860"/>
    </source>
</evidence>
<protein>
    <submittedName>
        <fullName evidence="2">Uncharacterized protein</fullName>
    </submittedName>
</protein>
<reference evidence="2" key="3">
    <citation type="submission" date="2023-04" db="EMBL/GenBank/DDBJ databases">
        <authorList>
            <person name="Wang Y."/>
        </authorList>
    </citation>
    <scope>NUCLEOTIDE SEQUENCE</scope>
    <source>
        <strain evidence="2">ZW18</strain>
    </source>
</reference>
<dbReference type="GeneID" id="72686861"/>
<dbReference type="RefSeq" id="WP_013854041.1">
    <property type="nucleotide sequence ID" value="NZ_CP061341.1"/>
</dbReference>
<evidence type="ECO:0000313" key="2">
    <source>
        <dbReference type="EMBL" id="WGO86427.1"/>
    </source>
</evidence>
<reference evidence="2" key="2">
    <citation type="journal article" date="2022" name="Food Funct.">
        <title>Lactobacillus kefiranofaciens ZW18 from Kefir enhances the anti-tumor effect of anti-programmed cell death 1 (PD-1) immunotherapy by modulating the gut microbiota.</title>
        <authorList>
            <person name="Zhao J."/>
            <person name="Wang Y."/>
            <person name="Wang J."/>
            <person name="Lv M."/>
            <person name="Zhou C."/>
            <person name="Jia L."/>
            <person name="Geng W."/>
        </authorList>
    </citation>
    <scope>NUCLEOTIDE SEQUENCE</scope>
    <source>
        <strain evidence="2">ZW18</strain>
    </source>
</reference>
<evidence type="ECO:0000313" key="4">
    <source>
        <dbReference type="Proteomes" id="UP001242513"/>
    </source>
</evidence>
<dbReference type="Proteomes" id="UP001242513">
    <property type="component" value="Chromosome"/>
</dbReference>
<keyword evidence="3" id="KW-1185">Reference proteome</keyword>
<reference evidence="1 3" key="1">
    <citation type="submission" date="2016-10" db="EMBL/GenBank/DDBJ databases">
        <authorList>
            <person name="Varghese N."/>
            <person name="Submissions S."/>
        </authorList>
    </citation>
    <scope>NUCLEOTIDE SEQUENCE [LARGE SCALE GENOMIC DNA]</scope>
    <source>
        <strain evidence="1 3">ATCC 43761</strain>
    </source>
</reference>
<sequence length="100" mass="11371">MLVRRVVKTTLLCGLSLIVGKAISEQKHQNDVKKILSANYMDDHTKVELMQDLNGIKVDHRVEAKKINKEKLQSKITTAKEKSLILAKNVADHFVHKIIK</sequence>
<name>A0AAX3UFI0_9LACO</name>